<dbReference type="GO" id="GO:0016787">
    <property type="term" value="F:hydrolase activity"/>
    <property type="evidence" value="ECO:0007669"/>
    <property type="project" value="InterPro"/>
</dbReference>
<feature type="compositionally biased region" description="Basic residues" evidence="2">
    <location>
        <begin position="604"/>
        <end position="656"/>
    </location>
</feature>
<feature type="region of interest" description="Disordered" evidence="2">
    <location>
        <begin position="560"/>
        <end position="698"/>
    </location>
</feature>
<evidence type="ECO:0000256" key="1">
    <source>
        <dbReference type="ARBA" id="ARBA00010213"/>
    </source>
</evidence>
<dbReference type="AlphaFoldDB" id="A0AAW0TXR7"/>
<dbReference type="EMBL" id="JARAKH010000022">
    <property type="protein sequence ID" value="KAK8392534.1"/>
    <property type="molecule type" value="Genomic_DNA"/>
</dbReference>
<organism evidence="3 4">
    <name type="scientific">Scylla paramamosain</name>
    <name type="common">Mud crab</name>
    <dbReference type="NCBI Taxonomy" id="85552"/>
    <lineage>
        <taxon>Eukaryota</taxon>
        <taxon>Metazoa</taxon>
        <taxon>Ecdysozoa</taxon>
        <taxon>Arthropoda</taxon>
        <taxon>Crustacea</taxon>
        <taxon>Multicrustacea</taxon>
        <taxon>Malacostraca</taxon>
        <taxon>Eumalacostraca</taxon>
        <taxon>Eucarida</taxon>
        <taxon>Decapoda</taxon>
        <taxon>Pleocyemata</taxon>
        <taxon>Brachyura</taxon>
        <taxon>Eubrachyura</taxon>
        <taxon>Portunoidea</taxon>
        <taxon>Portunidae</taxon>
        <taxon>Portuninae</taxon>
        <taxon>Scylla</taxon>
    </lineage>
</organism>
<evidence type="ECO:0000313" key="4">
    <source>
        <dbReference type="Proteomes" id="UP001487740"/>
    </source>
</evidence>
<dbReference type="PANTHER" id="PTHR21562:SF122">
    <property type="entry name" value="PALMITOLEOYL-PROTEIN CARBOXYLESTERASE NOTUM"/>
    <property type="match status" value="1"/>
</dbReference>
<dbReference type="PANTHER" id="PTHR21562">
    <property type="entry name" value="NOTUM-RELATED"/>
    <property type="match status" value="1"/>
</dbReference>
<gene>
    <name evidence="3" type="ORF">O3P69_014727</name>
</gene>
<feature type="region of interest" description="Disordered" evidence="2">
    <location>
        <begin position="425"/>
        <end position="523"/>
    </location>
</feature>
<evidence type="ECO:0000313" key="3">
    <source>
        <dbReference type="EMBL" id="KAK8392534.1"/>
    </source>
</evidence>
<name>A0AAW0TXR7_SCYPA</name>
<dbReference type="InterPro" id="IPR004963">
    <property type="entry name" value="PAE/NOTUM"/>
</dbReference>
<reference evidence="3 4" key="1">
    <citation type="submission" date="2023-03" db="EMBL/GenBank/DDBJ databases">
        <title>High-quality genome of Scylla paramamosain provides insights in environmental adaptation.</title>
        <authorList>
            <person name="Zhang L."/>
        </authorList>
    </citation>
    <scope>NUCLEOTIDE SEQUENCE [LARGE SCALE GENOMIC DNA]</scope>
    <source>
        <strain evidence="3">LZ_2023a</strain>
        <tissue evidence="3">Muscle</tissue>
    </source>
</reference>
<dbReference type="Pfam" id="PF03283">
    <property type="entry name" value="PAE"/>
    <property type="match status" value="1"/>
</dbReference>
<feature type="region of interest" description="Disordered" evidence="2">
    <location>
        <begin position="62"/>
        <end position="94"/>
    </location>
</feature>
<comment type="similarity">
    <text evidence="1">Belongs to the pectinacetylesterase family. Notum subfamily.</text>
</comment>
<evidence type="ECO:0000256" key="2">
    <source>
        <dbReference type="SAM" id="MobiDB-lite"/>
    </source>
</evidence>
<feature type="compositionally biased region" description="Basic residues" evidence="2">
    <location>
        <begin position="469"/>
        <end position="503"/>
    </location>
</feature>
<feature type="compositionally biased region" description="Polar residues" evidence="2">
    <location>
        <begin position="583"/>
        <end position="592"/>
    </location>
</feature>
<feature type="compositionally biased region" description="Basic and acidic residues" evidence="2">
    <location>
        <begin position="425"/>
        <end position="443"/>
    </location>
</feature>
<protein>
    <recommendedName>
        <fullName evidence="5">Notum</fullName>
    </recommendedName>
</protein>
<proteinExistence type="inferred from homology"/>
<feature type="compositionally biased region" description="Low complexity" evidence="2">
    <location>
        <begin position="72"/>
        <end position="86"/>
    </location>
</feature>
<sequence length="796" mass="89582">MMKTGVNRQMLLAWWRWWWYRLVLAVAVGGGAPWAWAGGVVGGGLHAVVGPSLMTRLVETEAVARTPPPRPSRATGCPTPATTPTAQIPPPDDSPPAVCNDNSPAGFYLRRSANSRRWVMFLEGGWYCFDRESCEQRWRRLRPLMTSRGWPETRTVGGVLSPHPEDNPHWWTANHVLVPYCSSDSWAGTRWAEEGSGSWSFLGSVIVEQVVRALVTHNNFTHGHKLILAGSSAGGVGVLVNVDRVARQLAQMGVRGEVRAVSDSGWFLDNEPFKPLQCVDAHSCPPVEAIRRGHELWRGRIPDHCRALYPTHPWFCYFGYRLYPTLQSPLFVFQWVFDEAQMTVDNVGKPTSKQQWDYIHGTGERLRRTFQNVTTLFAPSCIAHTVLTKRNWAAVKIGEVSLPHALYCWDITPFAKLTARRQHTGEEREAVKTMENQETKEEETGTITVRIRDAGRRGHRHQNHGDRKDKRHRHTGGRKRSGERSRRRRGRKRNRKGRRKSQTRRTQAQQNQEHSAANGTKVNAAVVVSQGTGTGKGGDGRDSGKVQGVTQEGVDLSSIGGEMLADSPKNPPPDSFAVESNAIGDSQGSSVTRSGDRSGERRRERARRRHRRGKKRSKNKERERKLRRRERRRKRKERRKRLPQKKRKKRKKRRQGGRGGQRDNLRPVRSMPLQSPEPSPSPANPHNLSPGPASTLLGAAELGGHVGQQEEQVPDEEWTEDLCPAQNLHLTDRCAWPHCNYACPKLLNPFTGEEMNFTELLKSFGLDMASVASALGIDIHTLNSMGNDELLLILTQ</sequence>
<comment type="caution">
    <text evidence="3">The sequence shown here is derived from an EMBL/GenBank/DDBJ whole genome shotgun (WGS) entry which is preliminary data.</text>
</comment>
<evidence type="ECO:0008006" key="5">
    <source>
        <dbReference type="Google" id="ProtNLM"/>
    </source>
</evidence>
<keyword evidence="4" id="KW-1185">Reference proteome</keyword>
<feature type="compositionally biased region" description="Polar residues" evidence="2">
    <location>
        <begin position="504"/>
        <end position="521"/>
    </location>
</feature>
<dbReference type="Proteomes" id="UP001487740">
    <property type="component" value="Unassembled WGS sequence"/>
</dbReference>
<accession>A0AAW0TXR7</accession>
<feature type="compositionally biased region" description="Basic and acidic residues" evidence="2">
    <location>
        <begin position="594"/>
        <end position="603"/>
    </location>
</feature>